<proteinExistence type="predicted"/>
<keyword evidence="2" id="KW-1185">Reference proteome</keyword>
<dbReference type="EMBL" id="ML743589">
    <property type="protein sequence ID" value="KAE8135828.1"/>
    <property type="molecule type" value="Genomic_DNA"/>
</dbReference>
<dbReference type="RefSeq" id="XP_031911891.1">
    <property type="nucleotide sequence ID" value="XM_032055009.1"/>
</dbReference>
<gene>
    <name evidence="1" type="ORF">BDV38DRAFT_250962</name>
</gene>
<accession>A0A5N6SM89</accession>
<name>A0A5N6SM89_ASPPS</name>
<evidence type="ECO:0000313" key="2">
    <source>
        <dbReference type="Proteomes" id="UP000325672"/>
    </source>
</evidence>
<dbReference type="AlphaFoldDB" id="A0A5N6SM89"/>
<sequence>MYSILTSSSVNSIHNSACLRFRSRAHKNSHNESLTWSIKKASQPGGSVSIYCAPVCPSQRTISALWRRLVATLTYLGLVQHSSMCNPCLLENRFLQLYLGQIREEPILLKRVGLFHWQSRFERYCVENDGQRVERVSVGSFCRWGPLKSSCVYCIVILCS</sequence>
<evidence type="ECO:0000313" key="1">
    <source>
        <dbReference type="EMBL" id="KAE8135828.1"/>
    </source>
</evidence>
<protein>
    <submittedName>
        <fullName evidence="1">Uncharacterized protein</fullName>
    </submittedName>
</protein>
<reference evidence="1 2" key="1">
    <citation type="submission" date="2019-04" db="EMBL/GenBank/DDBJ databases">
        <title>Friends and foes A comparative genomics study of 23 Aspergillus species from section Flavi.</title>
        <authorList>
            <consortium name="DOE Joint Genome Institute"/>
            <person name="Kjaerbolling I."/>
            <person name="Vesth T."/>
            <person name="Frisvad J.C."/>
            <person name="Nybo J.L."/>
            <person name="Theobald S."/>
            <person name="Kildgaard S."/>
            <person name="Isbrandt T."/>
            <person name="Kuo A."/>
            <person name="Sato A."/>
            <person name="Lyhne E.K."/>
            <person name="Kogle M.E."/>
            <person name="Wiebenga A."/>
            <person name="Kun R.S."/>
            <person name="Lubbers R.J."/>
            <person name="Makela M.R."/>
            <person name="Barry K."/>
            <person name="Chovatia M."/>
            <person name="Clum A."/>
            <person name="Daum C."/>
            <person name="Haridas S."/>
            <person name="He G."/>
            <person name="LaButti K."/>
            <person name="Lipzen A."/>
            <person name="Mondo S."/>
            <person name="Riley R."/>
            <person name="Salamov A."/>
            <person name="Simmons B.A."/>
            <person name="Magnuson J.K."/>
            <person name="Henrissat B."/>
            <person name="Mortensen U.H."/>
            <person name="Larsen T.O."/>
            <person name="Devries R.P."/>
            <person name="Grigoriev I.V."/>
            <person name="Machida M."/>
            <person name="Baker S.E."/>
            <person name="Andersen M.R."/>
        </authorList>
    </citation>
    <scope>NUCLEOTIDE SEQUENCE [LARGE SCALE GENOMIC DNA]</scope>
    <source>
        <strain evidence="1 2">CBS 117625</strain>
    </source>
</reference>
<organism evidence="1 2">
    <name type="scientific">Aspergillus pseudotamarii</name>
    <dbReference type="NCBI Taxonomy" id="132259"/>
    <lineage>
        <taxon>Eukaryota</taxon>
        <taxon>Fungi</taxon>
        <taxon>Dikarya</taxon>
        <taxon>Ascomycota</taxon>
        <taxon>Pezizomycotina</taxon>
        <taxon>Eurotiomycetes</taxon>
        <taxon>Eurotiomycetidae</taxon>
        <taxon>Eurotiales</taxon>
        <taxon>Aspergillaceae</taxon>
        <taxon>Aspergillus</taxon>
        <taxon>Aspergillus subgen. Circumdati</taxon>
    </lineage>
</organism>
<dbReference type="GeneID" id="43639219"/>
<dbReference type="Proteomes" id="UP000325672">
    <property type="component" value="Unassembled WGS sequence"/>
</dbReference>